<feature type="region of interest" description="Disordered" evidence="2">
    <location>
        <begin position="721"/>
        <end position="789"/>
    </location>
</feature>
<dbReference type="SUPFAM" id="SSF49562">
    <property type="entry name" value="C2 domain (Calcium/lipid-binding domain, CaLB)"/>
    <property type="match status" value="1"/>
</dbReference>
<evidence type="ECO:0000313" key="5">
    <source>
        <dbReference type="EMBL" id="CAE0363507.1"/>
    </source>
</evidence>
<dbReference type="EMBL" id="HBIJ01006049">
    <property type="protein sequence ID" value="CAE0363507.1"/>
    <property type="molecule type" value="Transcribed_RNA"/>
</dbReference>
<evidence type="ECO:0000256" key="3">
    <source>
        <dbReference type="SAM" id="SignalP"/>
    </source>
</evidence>
<feature type="domain" description="C2" evidence="4">
    <location>
        <begin position="101"/>
        <end position="242"/>
    </location>
</feature>
<dbReference type="InterPro" id="IPR002921">
    <property type="entry name" value="Fungal_lipase-type"/>
</dbReference>
<keyword evidence="3" id="KW-0732">Signal</keyword>
<feature type="signal peptide" evidence="3">
    <location>
        <begin position="1"/>
        <end position="16"/>
    </location>
</feature>
<name>A0A7S3JSG2_9STRA</name>
<feature type="chain" id="PRO_5031320535" description="C2 domain-containing protein" evidence="3">
    <location>
        <begin position="17"/>
        <end position="789"/>
    </location>
</feature>
<dbReference type="Pfam" id="PF00168">
    <property type="entry name" value="C2"/>
    <property type="match status" value="1"/>
</dbReference>
<dbReference type="PANTHER" id="PTHR47759:SF2">
    <property type="entry name" value="TRIGLYCERIDE LIPASE"/>
    <property type="match status" value="1"/>
</dbReference>
<dbReference type="InterPro" id="IPR000008">
    <property type="entry name" value="C2_dom"/>
</dbReference>
<dbReference type="PROSITE" id="PS50004">
    <property type="entry name" value="C2"/>
    <property type="match status" value="1"/>
</dbReference>
<feature type="compositionally biased region" description="Low complexity" evidence="2">
    <location>
        <begin position="762"/>
        <end position="776"/>
    </location>
</feature>
<evidence type="ECO:0000256" key="2">
    <source>
        <dbReference type="SAM" id="MobiDB-lite"/>
    </source>
</evidence>
<dbReference type="CDD" id="cd00519">
    <property type="entry name" value="Lipase_3"/>
    <property type="match status" value="1"/>
</dbReference>
<proteinExistence type="predicted"/>
<sequence>MSFITFVVHWIVCADALIMPTSRIVKRNILYSNEGRLNLDELETMITALQAENAALKQSLALYQASSPRGSLEIQEITKMSAFAFESYNAPDGARWERGADGCDVAFSSAGFIRQCYDGALRVKLHAAQNLPEQRELAEVALTGSGSDPYVLFTVVDEAKSKKNALNATDVARSSTIWRRGKQDQVKWENEEFTLFVRDPRQAQLAITVMDEDVASDDDLIGIGSVRLNDVAATIREKNVKLGLLSPRDSEIKIDARFGIAGAVAAGALGAATGGVALAALAAGMVAGAQQSEKQATVDFDLEYFKFTSDQDVLKLAPSLQLIEKHQIPQGASPGVDWRSLCDDEQYNYEPLCFVDQKITGTQAGIWRDAQRKKILVAFRGTSEPKDIITDASALITPFARAASRSLGDDHDDSVPAALGDPHVHAGFRTALDSVARRLKQLIMIAVDDNPGDWELELTGHSLGGALATIFALDVAAGIDASRALPVRPQIGRSWFDPRRIFLAKNENIDFSETILPRFQDTSLLTFGSPRTGDGAFASALDSCLSRSYRVVNGQDVVARLPRGFSYNHAGFTVLVDEDPEQPQLWVEGVDSGECPLKLTDAARRDSNLATSPPAEGSTLSSLVDNVLDNGKNISFQMNTTLFNPFDAAERLRNVALDKLSSPMEIAEFIGIDRNYADIELKLFSALTSGDAIRHHLEPAYFAAIMRATGGGKEKKLKLAEATESPPDTTSSASLKKVSENTVPKKVTAARTASLRSQELQSASSTCSPSTTTNSTEENEAPYDATYYW</sequence>
<dbReference type="Gene3D" id="3.40.50.1820">
    <property type="entry name" value="alpha/beta hydrolase"/>
    <property type="match status" value="1"/>
</dbReference>
<dbReference type="SUPFAM" id="SSF53474">
    <property type="entry name" value="alpha/beta-Hydrolases"/>
    <property type="match status" value="1"/>
</dbReference>
<dbReference type="PANTHER" id="PTHR47759">
    <property type="entry name" value="OS04G0509100 PROTEIN"/>
    <property type="match status" value="1"/>
</dbReference>
<dbReference type="Gene3D" id="2.60.40.150">
    <property type="entry name" value="C2 domain"/>
    <property type="match status" value="1"/>
</dbReference>
<evidence type="ECO:0000259" key="4">
    <source>
        <dbReference type="PROSITE" id="PS50004"/>
    </source>
</evidence>
<dbReference type="Pfam" id="PF01764">
    <property type="entry name" value="Lipase_3"/>
    <property type="match status" value="2"/>
</dbReference>
<evidence type="ECO:0000256" key="1">
    <source>
        <dbReference type="SAM" id="Coils"/>
    </source>
</evidence>
<dbReference type="SMART" id="SM00239">
    <property type="entry name" value="C2"/>
    <property type="match status" value="1"/>
</dbReference>
<dbReference type="InterPro" id="IPR029058">
    <property type="entry name" value="AB_hydrolase_fold"/>
</dbReference>
<organism evidence="5">
    <name type="scientific">Aureoumbra lagunensis</name>
    <dbReference type="NCBI Taxonomy" id="44058"/>
    <lineage>
        <taxon>Eukaryota</taxon>
        <taxon>Sar</taxon>
        <taxon>Stramenopiles</taxon>
        <taxon>Ochrophyta</taxon>
        <taxon>Pelagophyceae</taxon>
        <taxon>Pelagomonadales</taxon>
        <taxon>Aureoumbra</taxon>
    </lineage>
</organism>
<dbReference type="GO" id="GO:0006629">
    <property type="term" value="P:lipid metabolic process"/>
    <property type="evidence" value="ECO:0007669"/>
    <property type="project" value="InterPro"/>
</dbReference>
<dbReference type="InterPro" id="IPR035892">
    <property type="entry name" value="C2_domain_sf"/>
</dbReference>
<keyword evidence="1" id="KW-0175">Coiled coil</keyword>
<protein>
    <recommendedName>
        <fullName evidence="4">C2 domain-containing protein</fullName>
    </recommendedName>
</protein>
<dbReference type="AlphaFoldDB" id="A0A7S3JSG2"/>
<feature type="coiled-coil region" evidence="1">
    <location>
        <begin position="32"/>
        <end position="66"/>
    </location>
</feature>
<gene>
    <name evidence="5" type="ORF">ALAG00032_LOCUS4248</name>
</gene>
<accession>A0A7S3JSG2</accession>
<reference evidence="5" key="1">
    <citation type="submission" date="2021-01" db="EMBL/GenBank/DDBJ databases">
        <authorList>
            <person name="Corre E."/>
            <person name="Pelletier E."/>
            <person name="Niang G."/>
            <person name="Scheremetjew M."/>
            <person name="Finn R."/>
            <person name="Kale V."/>
            <person name="Holt S."/>
            <person name="Cochrane G."/>
            <person name="Meng A."/>
            <person name="Brown T."/>
            <person name="Cohen L."/>
        </authorList>
    </citation>
    <scope>NUCLEOTIDE SEQUENCE</scope>
    <source>
        <strain evidence="5">CCMP1510</strain>
    </source>
</reference>
<dbReference type="CDD" id="cd00030">
    <property type="entry name" value="C2"/>
    <property type="match status" value="1"/>
</dbReference>